<evidence type="ECO:0000259" key="13">
    <source>
        <dbReference type="Pfam" id="PF13947"/>
    </source>
</evidence>
<dbReference type="Pfam" id="PF14380">
    <property type="entry name" value="WAK_assoc"/>
    <property type="match status" value="2"/>
</dbReference>
<keyword evidence="7" id="KW-0325">Glycoprotein</keyword>
<evidence type="ECO:0000313" key="15">
    <source>
        <dbReference type="EMBL" id="CAH2065777.1"/>
    </source>
</evidence>
<keyword evidence="6 11" id="KW-0472">Membrane</keyword>
<feature type="domain" description="Wall-associated receptor kinase galacturonan-binding" evidence="13">
    <location>
        <begin position="263"/>
        <end position="326"/>
    </location>
</feature>
<comment type="catalytic activity">
    <reaction evidence="8">
        <text>L-threonyl-[protein] + ATP = O-phospho-L-threonyl-[protein] + ADP + H(+)</text>
        <dbReference type="Rhea" id="RHEA:46608"/>
        <dbReference type="Rhea" id="RHEA-COMP:11060"/>
        <dbReference type="Rhea" id="RHEA-COMP:11605"/>
        <dbReference type="ChEBI" id="CHEBI:15378"/>
        <dbReference type="ChEBI" id="CHEBI:30013"/>
        <dbReference type="ChEBI" id="CHEBI:30616"/>
        <dbReference type="ChEBI" id="CHEBI:61977"/>
        <dbReference type="ChEBI" id="CHEBI:456216"/>
        <dbReference type="EC" id="2.7.11.1"/>
    </reaction>
</comment>
<evidence type="ECO:0000256" key="4">
    <source>
        <dbReference type="ARBA" id="ARBA00022729"/>
    </source>
</evidence>
<feature type="non-terminal residue" evidence="15">
    <location>
        <position position="1"/>
    </location>
</feature>
<evidence type="ECO:0000256" key="9">
    <source>
        <dbReference type="ARBA" id="ARBA00048679"/>
    </source>
</evidence>
<dbReference type="PANTHER" id="PTHR33138:SF11">
    <property type="entry name" value="KINASE-LIKE PROTEIN"/>
    <property type="match status" value="1"/>
</dbReference>
<evidence type="ECO:0000259" key="14">
    <source>
        <dbReference type="Pfam" id="PF14380"/>
    </source>
</evidence>
<evidence type="ECO:0000256" key="12">
    <source>
        <dbReference type="SAM" id="SignalP"/>
    </source>
</evidence>
<keyword evidence="4 12" id="KW-0732">Signal</keyword>
<comment type="subcellular location">
    <subcellularLocation>
        <location evidence="1">Membrane</location>
        <topology evidence="1">Single-pass type I membrane protein</topology>
    </subcellularLocation>
</comment>
<feature type="domain" description="Wall-associated receptor kinase C-terminal" evidence="14">
    <location>
        <begin position="410"/>
        <end position="483"/>
    </location>
</feature>
<evidence type="ECO:0000313" key="16">
    <source>
        <dbReference type="Proteomes" id="UP000836841"/>
    </source>
</evidence>
<evidence type="ECO:0000256" key="2">
    <source>
        <dbReference type="ARBA" id="ARBA00012513"/>
    </source>
</evidence>
<dbReference type="AlphaFoldDB" id="A0AAU9SGV0"/>
<dbReference type="PANTHER" id="PTHR33138">
    <property type="entry name" value="OS01G0690200 PROTEIN"/>
    <property type="match status" value="1"/>
</dbReference>
<evidence type="ECO:0000256" key="8">
    <source>
        <dbReference type="ARBA" id="ARBA00047899"/>
    </source>
</evidence>
<protein>
    <recommendedName>
        <fullName evidence="2">non-specific serine/threonine protein kinase</fullName>
        <ecNumber evidence="2">2.7.11.1</ecNumber>
    </recommendedName>
</protein>
<dbReference type="InterPro" id="IPR025287">
    <property type="entry name" value="WAK_GUB"/>
</dbReference>
<name>A0AAU9SGV0_THLAR</name>
<evidence type="ECO:0000256" key="11">
    <source>
        <dbReference type="SAM" id="Phobius"/>
    </source>
</evidence>
<reference evidence="15 16" key="1">
    <citation type="submission" date="2022-03" db="EMBL/GenBank/DDBJ databases">
        <authorList>
            <person name="Nunn A."/>
            <person name="Chopra R."/>
            <person name="Nunn A."/>
            <person name="Contreras Garrido A."/>
        </authorList>
    </citation>
    <scope>NUCLEOTIDE SEQUENCE [LARGE SCALE GENOMIC DNA]</scope>
</reference>
<keyword evidence="16" id="KW-1185">Reference proteome</keyword>
<feature type="chain" id="PRO_5043740018" description="non-specific serine/threonine protein kinase" evidence="12">
    <location>
        <begin position="37"/>
        <end position="644"/>
    </location>
</feature>
<dbReference type="Proteomes" id="UP000836841">
    <property type="component" value="Chromosome 5"/>
</dbReference>
<evidence type="ECO:0000256" key="7">
    <source>
        <dbReference type="ARBA" id="ARBA00023180"/>
    </source>
</evidence>
<feature type="transmembrane region" description="Helical" evidence="11">
    <location>
        <begin position="500"/>
        <end position="518"/>
    </location>
</feature>
<sequence length="644" mass="71897">KSNMNSRALIRFSKPTLCLVIFFLCFLLYYLPCASSQKELGWCEALFQCGNITASFPFWGGNRPQNCGLPLLELHCNNNNNSTTLIISDREYSVFKVDQTSYTLTLTRTDLLGSFCSAKFSTTTLPPDIFELLPTYKNLTVSYLCDPLNLYLSNFTCLDKGIVSVSPRPEKQSLCNQSFTVNVPMSFFPEEREFSLEQLESVLRKGFEVKVKIDEISCQGCSSSGGICSFNGTTQVCCKTTSPSGVICVPKRQLSAGELHGLCSQAFICGNQNNLLYPFWIPGREECGHPDFKLNCIEGFAELNIASVKFRVLEANYTSHIIRLARTDYIGHLCPQDPSNAPFDENVLRFSPDTDLLTIYYGCRDFSFSTPVYDPTYFKELGCDDDLNGRSYYVTRNLSSPLLDGVRDLLKILRVFCTRNVTIPASGPALNTLQRFQTSDNLKKALEQGFKVGVNRECSICTDSGGACGYSQATREFVCYCNNGPYDHTCGSRKRSHGSSVLAGVLVLLVIFTLFLRWRKTSDDHRQHNLKTLIPLKHYSYAQVKRIIKSFAEGDNGRLVGDGISNEEEEIAKKMTLVGLWCIQSSPSDRPPMNRVVEMMEGSLDDLEVPPRPVLQIPVAPFPESSWISEESSSTSEVLASSTN</sequence>
<dbReference type="GO" id="GO:0030247">
    <property type="term" value="F:polysaccharide binding"/>
    <property type="evidence" value="ECO:0007669"/>
    <property type="project" value="InterPro"/>
</dbReference>
<feature type="domain" description="Wall-associated receptor kinase galacturonan-binding" evidence="13">
    <location>
        <begin position="43"/>
        <end position="107"/>
    </location>
</feature>
<dbReference type="Pfam" id="PF13947">
    <property type="entry name" value="GUB_WAK_bind"/>
    <property type="match status" value="2"/>
</dbReference>
<keyword evidence="3 11" id="KW-0812">Transmembrane</keyword>
<evidence type="ECO:0000256" key="1">
    <source>
        <dbReference type="ARBA" id="ARBA00004479"/>
    </source>
</evidence>
<evidence type="ECO:0000256" key="6">
    <source>
        <dbReference type="ARBA" id="ARBA00023136"/>
    </source>
</evidence>
<dbReference type="EC" id="2.7.11.1" evidence="2"/>
<evidence type="ECO:0000256" key="3">
    <source>
        <dbReference type="ARBA" id="ARBA00022692"/>
    </source>
</evidence>
<dbReference type="EMBL" id="OU466861">
    <property type="protein sequence ID" value="CAH2065777.1"/>
    <property type="molecule type" value="Genomic_DNA"/>
</dbReference>
<feature type="signal peptide" evidence="12">
    <location>
        <begin position="1"/>
        <end position="36"/>
    </location>
</feature>
<keyword evidence="5 11" id="KW-1133">Transmembrane helix</keyword>
<evidence type="ECO:0000256" key="10">
    <source>
        <dbReference type="SAM" id="MobiDB-lite"/>
    </source>
</evidence>
<gene>
    <name evidence="15" type="ORF">TAV2_LOCUS15323</name>
</gene>
<feature type="region of interest" description="Disordered" evidence="10">
    <location>
        <begin position="625"/>
        <end position="644"/>
    </location>
</feature>
<evidence type="ECO:0000256" key="5">
    <source>
        <dbReference type="ARBA" id="ARBA00022989"/>
    </source>
</evidence>
<accession>A0AAU9SGV0</accession>
<dbReference type="GO" id="GO:0016020">
    <property type="term" value="C:membrane"/>
    <property type="evidence" value="ECO:0007669"/>
    <property type="project" value="UniProtKB-SubCell"/>
</dbReference>
<proteinExistence type="predicted"/>
<dbReference type="InterPro" id="IPR032872">
    <property type="entry name" value="WAK_assoc_C"/>
</dbReference>
<comment type="catalytic activity">
    <reaction evidence="9">
        <text>L-seryl-[protein] + ATP = O-phospho-L-seryl-[protein] + ADP + H(+)</text>
        <dbReference type="Rhea" id="RHEA:17989"/>
        <dbReference type="Rhea" id="RHEA-COMP:9863"/>
        <dbReference type="Rhea" id="RHEA-COMP:11604"/>
        <dbReference type="ChEBI" id="CHEBI:15378"/>
        <dbReference type="ChEBI" id="CHEBI:29999"/>
        <dbReference type="ChEBI" id="CHEBI:30616"/>
        <dbReference type="ChEBI" id="CHEBI:83421"/>
        <dbReference type="ChEBI" id="CHEBI:456216"/>
        <dbReference type="EC" id="2.7.11.1"/>
    </reaction>
</comment>
<dbReference type="GO" id="GO:0004674">
    <property type="term" value="F:protein serine/threonine kinase activity"/>
    <property type="evidence" value="ECO:0007669"/>
    <property type="project" value="UniProtKB-KW"/>
</dbReference>
<feature type="domain" description="Wall-associated receptor kinase C-terminal" evidence="14">
    <location>
        <begin position="171"/>
        <end position="238"/>
    </location>
</feature>
<organism evidence="15 16">
    <name type="scientific">Thlaspi arvense</name>
    <name type="common">Field penny-cress</name>
    <dbReference type="NCBI Taxonomy" id="13288"/>
    <lineage>
        <taxon>Eukaryota</taxon>
        <taxon>Viridiplantae</taxon>
        <taxon>Streptophyta</taxon>
        <taxon>Embryophyta</taxon>
        <taxon>Tracheophyta</taxon>
        <taxon>Spermatophyta</taxon>
        <taxon>Magnoliopsida</taxon>
        <taxon>eudicotyledons</taxon>
        <taxon>Gunneridae</taxon>
        <taxon>Pentapetalae</taxon>
        <taxon>rosids</taxon>
        <taxon>malvids</taxon>
        <taxon>Brassicales</taxon>
        <taxon>Brassicaceae</taxon>
        <taxon>Thlaspideae</taxon>
        <taxon>Thlaspi</taxon>
    </lineage>
</organism>